<dbReference type="InterPro" id="IPR051257">
    <property type="entry name" value="Diverse_CBS-Domain"/>
</dbReference>
<name>A0A848DF72_9PSEU</name>
<evidence type="ECO:0000259" key="5">
    <source>
        <dbReference type="PROSITE" id="PS51371"/>
    </source>
</evidence>
<dbReference type="InterPro" id="IPR014004">
    <property type="entry name" value="Transpt-assoc_nodulatn_dom_bac"/>
</dbReference>
<evidence type="ECO:0000256" key="3">
    <source>
        <dbReference type="SAM" id="MobiDB-lite"/>
    </source>
</evidence>
<dbReference type="EMBL" id="JAAXKZ010000014">
    <property type="protein sequence ID" value="NMH91236.1"/>
    <property type="molecule type" value="Genomic_DNA"/>
</dbReference>
<dbReference type="CDD" id="cd04586">
    <property type="entry name" value="CBS_pair_BON_assoc"/>
    <property type="match status" value="1"/>
</dbReference>
<protein>
    <submittedName>
        <fullName evidence="6">CBS domain-containing protein</fullName>
    </submittedName>
</protein>
<dbReference type="SMART" id="SM00116">
    <property type="entry name" value="CBS"/>
    <property type="match status" value="2"/>
</dbReference>
<dbReference type="SMART" id="SM00749">
    <property type="entry name" value="BON"/>
    <property type="match status" value="1"/>
</dbReference>
<dbReference type="Proteomes" id="UP000586918">
    <property type="component" value="Unassembled WGS sequence"/>
</dbReference>
<gene>
    <name evidence="6" type="ORF">HF519_06450</name>
</gene>
<dbReference type="PANTHER" id="PTHR43080:SF29">
    <property type="entry name" value="OS02G0818000 PROTEIN"/>
    <property type="match status" value="1"/>
</dbReference>
<proteinExistence type="predicted"/>
<comment type="caution">
    <text evidence="6">The sequence shown here is derived from an EMBL/GenBank/DDBJ whole genome shotgun (WGS) entry which is preliminary data.</text>
</comment>
<accession>A0A848DF72</accession>
<dbReference type="InterPro" id="IPR000644">
    <property type="entry name" value="CBS_dom"/>
</dbReference>
<feature type="domain" description="CBS" evidence="5">
    <location>
        <begin position="98"/>
        <end position="160"/>
    </location>
</feature>
<evidence type="ECO:0000259" key="4">
    <source>
        <dbReference type="PROSITE" id="PS50914"/>
    </source>
</evidence>
<dbReference type="InterPro" id="IPR046342">
    <property type="entry name" value="CBS_dom_sf"/>
</dbReference>
<feature type="compositionally biased region" description="Basic residues" evidence="3">
    <location>
        <begin position="79"/>
        <end position="89"/>
    </location>
</feature>
<dbReference type="InterPro" id="IPR007055">
    <property type="entry name" value="BON_dom"/>
</dbReference>
<evidence type="ECO:0000313" key="6">
    <source>
        <dbReference type="EMBL" id="NMH91236.1"/>
    </source>
</evidence>
<organism evidence="6 7">
    <name type="scientific">Pseudonocardia bannensis</name>
    <dbReference type="NCBI Taxonomy" id="630973"/>
    <lineage>
        <taxon>Bacteria</taxon>
        <taxon>Bacillati</taxon>
        <taxon>Actinomycetota</taxon>
        <taxon>Actinomycetes</taxon>
        <taxon>Pseudonocardiales</taxon>
        <taxon>Pseudonocardiaceae</taxon>
        <taxon>Pseudonocardia</taxon>
    </lineage>
</organism>
<feature type="region of interest" description="Disordered" evidence="3">
    <location>
        <begin position="63"/>
        <end position="89"/>
    </location>
</feature>
<dbReference type="Pfam" id="PF00571">
    <property type="entry name" value="CBS"/>
    <property type="match status" value="2"/>
</dbReference>
<dbReference type="RefSeq" id="WP_169411075.1">
    <property type="nucleotide sequence ID" value="NZ_JAAXKZ010000014.1"/>
</dbReference>
<dbReference type="Pfam" id="PF04972">
    <property type="entry name" value="BON"/>
    <property type="match status" value="1"/>
</dbReference>
<feature type="compositionally biased region" description="Basic and acidic residues" evidence="3">
    <location>
        <begin position="69"/>
        <end position="78"/>
    </location>
</feature>
<dbReference type="AlphaFoldDB" id="A0A848DF72"/>
<reference evidence="6 7" key="1">
    <citation type="submission" date="2020-04" db="EMBL/GenBank/DDBJ databases">
        <authorList>
            <person name="Klaysubun C."/>
            <person name="Duangmal K."/>
            <person name="Lipun K."/>
        </authorList>
    </citation>
    <scope>NUCLEOTIDE SEQUENCE [LARGE SCALE GENOMIC DNA]</scope>
    <source>
        <strain evidence="6 7">DSM 45300</strain>
    </source>
</reference>
<keyword evidence="7" id="KW-1185">Reference proteome</keyword>
<evidence type="ECO:0000256" key="2">
    <source>
        <dbReference type="PROSITE-ProRule" id="PRU00703"/>
    </source>
</evidence>
<dbReference type="Gene3D" id="3.10.580.10">
    <property type="entry name" value="CBS-domain"/>
    <property type="match status" value="1"/>
</dbReference>
<dbReference type="Gene3D" id="3.30.1340.30">
    <property type="match status" value="1"/>
</dbReference>
<dbReference type="PIRSF" id="PIRSF036990">
    <property type="entry name" value="UCP036990_CBS_BON"/>
    <property type="match status" value="1"/>
</dbReference>
<feature type="domain" description="CBS" evidence="5">
    <location>
        <begin position="15"/>
        <end position="71"/>
    </location>
</feature>
<feature type="domain" description="BON" evidence="4">
    <location>
        <begin position="157"/>
        <end position="226"/>
    </location>
</feature>
<sequence>MNPPGLRRTRVREVMTTAVVSVAPETGFDEVARVLVANAVRAVPVLDPDGRLLGVVSEADLMDTTQEDDPARRTVRDRRPWHRRPHHAARPTTARELMTTPVIGVGPEAGVAEAARVMHERGLGWLAVVEPETSGGPGGRLVGVLGRSDLLKAFLRDDAELRAEVVDQVLGRMLLVDPARVDVQVSGGVVTLTGLLPTRADTRLAVSFVERLEGVVAVVDRLAYQVDERAADSPVAPLY</sequence>
<dbReference type="SUPFAM" id="SSF54631">
    <property type="entry name" value="CBS-domain pair"/>
    <property type="match status" value="1"/>
</dbReference>
<evidence type="ECO:0000313" key="7">
    <source>
        <dbReference type="Proteomes" id="UP000586918"/>
    </source>
</evidence>
<keyword evidence="1 2" id="KW-0129">CBS domain</keyword>
<evidence type="ECO:0000256" key="1">
    <source>
        <dbReference type="ARBA" id="ARBA00023122"/>
    </source>
</evidence>
<dbReference type="PROSITE" id="PS51371">
    <property type="entry name" value="CBS"/>
    <property type="match status" value="2"/>
</dbReference>
<dbReference type="PROSITE" id="PS50914">
    <property type="entry name" value="BON"/>
    <property type="match status" value="1"/>
</dbReference>
<dbReference type="PANTHER" id="PTHR43080">
    <property type="entry name" value="CBS DOMAIN-CONTAINING PROTEIN CBSX3, MITOCHONDRIAL"/>
    <property type="match status" value="1"/>
</dbReference>
<dbReference type="InterPro" id="IPR017080">
    <property type="entry name" value="UCP036990_CBS_BON"/>
</dbReference>